<protein>
    <recommendedName>
        <fullName evidence="5">Cobalamin biosynthesis protein CbiX</fullName>
    </recommendedName>
</protein>
<reference evidence="4" key="1">
    <citation type="journal article" date="2019" name="Int. J. Syst. Evol. Microbiol.">
        <title>The Global Catalogue of Microorganisms (GCM) 10K type strain sequencing project: providing services to taxonomists for standard genome sequencing and annotation.</title>
        <authorList>
            <consortium name="The Broad Institute Genomics Platform"/>
            <consortium name="The Broad Institute Genome Sequencing Center for Infectious Disease"/>
            <person name="Wu L."/>
            <person name="Ma J."/>
        </authorList>
    </citation>
    <scope>NUCLEOTIDE SEQUENCE [LARGE SCALE GENOMIC DNA]</scope>
    <source>
        <strain evidence="4">JCM 16961</strain>
    </source>
</reference>
<dbReference type="InterPro" id="IPR002762">
    <property type="entry name" value="CbiX-like"/>
</dbReference>
<dbReference type="InterPro" id="IPR050963">
    <property type="entry name" value="Sirohydro_Cobaltochel/CbiX"/>
</dbReference>
<accession>A0ABP7DFS8</accession>
<sequence>MGTLLIDGAQDHALPAPGSPSATQAWTGWVPSVGTGTLVAASHGTSSPAGQRAIRALVDAVAAARPALRVEEAFVDVQTPGVPQVLAQAGDESRIVPLLLSSGYHTRHDLAEAARTVRAATTARALGPDPRLAAVLLRRLAEAGLRRDDHVVLACAGSTDERGVAECRATAALLAERIGRRVETAFVSAAEPSVEHAVRTAVARREGGWFSRRRPRRGRVVVSTYLLAPGHFAARVAACGADVVAQPLLVPGRPVPQELVEIVLERYDQP</sequence>
<dbReference type="RefSeq" id="WP_344883149.1">
    <property type="nucleotide sequence ID" value="NZ_BAABCJ010000002.1"/>
</dbReference>
<dbReference type="PANTHER" id="PTHR33542">
    <property type="entry name" value="SIROHYDROCHLORIN FERROCHELATASE, CHLOROPLASTIC"/>
    <property type="match status" value="1"/>
</dbReference>
<evidence type="ECO:0000313" key="4">
    <source>
        <dbReference type="Proteomes" id="UP001501536"/>
    </source>
</evidence>
<dbReference type="Gene3D" id="3.40.50.1400">
    <property type="match status" value="2"/>
</dbReference>
<keyword evidence="1" id="KW-0479">Metal-binding</keyword>
<keyword evidence="2" id="KW-0456">Lyase</keyword>
<dbReference type="EMBL" id="BAABCJ010000002">
    <property type="protein sequence ID" value="GAA3704811.1"/>
    <property type="molecule type" value="Genomic_DNA"/>
</dbReference>
<dbReference type="PANTHER" id="PTHR33542:SF5">
    <property type="entry name" value="FERROCHELATASE CHE1"/>
    <property type="match status" value="1"/>
</dbReference>
<evidence type="ECO:0008006" key="5">
    <source>
        <dbReference type="Google" id="ProtNLM"/>
    </source>
</evidence>
<evidence type="ECO:0000256" key="1">
    <source>
        <dbReference type="ARBA" id="ARBA00022723"/>
    </source>
</evidence>
<dbReference type="Proteomes" id="UP001501536">
    <property type="component" value="Unassembled WGS sequence"/>
</dbReference>
<dbReference type="Pfam" id="PF01903">
    <property type="entry name" value="CbiX"/>
    <property type="match status" value="2"/>
</dbReference>
<name>A0ABP7DFS8_9MICC</name>
<dbReference type="CDD" id="cd03416">
    <property type="entry name" value="CbiX_SirB_N"/>
    <property type="match status" value="1"/>
</dbReference>
<keyword evidence="4" id="KW-1185">Reference proteome</keyword>
<comment type="caution">
    <text evidence="3">The sequence shown here is derived from an EMBL/GenBank/DDBJ whole genome shotgun (WGS) entry which is preliminary data.</text>
</comment>
<gene>
    <name evidence="3" type="ORF">GCM10022377_18070</name>
</gene>
<dbReference type="SUPFAM" id="SSF53800">
    <property type="entry name" value="Chelatase"/>
    <property type="match status" value="1"/>
</dbReference>
<organism evidence="3 4">
    <name type="scientific">Zhihengliuella alba</name>
    <dbReference type="NCBI Taxonomy" id="547018"/>
    <lineage>
        <taxon>Bacteria</taxon>
        <taxon>Bacillati</taxon>
        <taxon>Actinomycetota</taxon>
        <taxon>Actinomycetes</taxon>
        <taxon>Micrococcales</taxon>
        <taxon>Micrococcaceae</taxon>
        <taxon>Zhihengliuella</taxon>
    </lineage>
</organism>
<proteinExistence type="predicted"/>
<evidence type="ECO:0000256" key="2">
    <source>
        <dbReference type="ARBA" id="ARBA00023239"/>
    </source>
</evidence>
<evidence type="ECO:0000313" key="3">
    <source>
        <dbReference type="EMBL" id="GAA3704811.1"/>
    </source>
</evidence>